<evidence type="ECO:0000256" key="1">
    <source>
        <dbReference type="ARBA" id="ARBA00023239"/>
    </source>
</evidence>
<dbReference type="EMBL" id="WHVB01000018">
    <property type="protein sequence ID" value="KAF8473655.1"/>
    <property type="molecule type" value="Genomic_DNA"/>
</dbReference>
<dbReference type="GO" id="GO:0004451">
    <property type="term" value="F:isocitrate lyase activity"/>
    <property type="evidence" value="ECO:0007669"/>
    <property type="project" value="InterPro"/>
</dbReference>
<protein>
    <submittedName>
        <fullName evidence="3">Uncharacterized protein</fullName>
    </submittedName>
</protein>
<comment type="caution">
    <text evidence="3">The sequence shown here is derived from an EMBL/GenBank/DDBJ whole genome shotgun (WGS) entry which is preliminary data.</text>
</comment>
<dbReference type="AlphaFoldDB" id="A0A9P5K0Z9"/>
<evidence type="ECO:0000313" key="4">
    <source>
        <dbReference type="Proteomes" id="UP000759537"/>
    </source>
</evidence>
<keyword evidence="1" id="KW-0456">Lyase</keyword>
<feature type="region of interest" description="Disordered" evidence="2">
    <location>
        <begin position="393"/>
        <end position="412"/>
    </location>
</feature>
<dbReference type="Proteomes" id="UP000759537">
    <property type="component" value="Unassembled WGS sequence"/>
</dbReference>
<evidence type="ECO:0000256" key="2">
    <source>
        <dbReference type="SAM" id="MobiDB-lite"/>
    </source>
</evidence>
<dbReference type="SUPFAM" id="SSF52047">
    <property type="entry name" value="RNI-like"/>
    <property type="match status" value="1"/>
</dbReference>
<sequence length="586" mass="66091">MHVAVITIDTFPDEVLLAIFDFCVTPATKGLLSFTKKEIEAWQSLVHRTPVRDMLDIWPALPFVIWDQHGLEQNFDNIMALLEHRDRDRLEKISAAMEGPFPEPELTDLYIWTYIDLVPVLPDSFLAGPAPRLRTLRLDHFLFPGLPKLLLSTTHLVYFSLRIPHSEQFSPKAMFTALTTLTSLESLNFEIQHPRRSYADRASQSSPGAPPTTRSVLPALTFLSIKGESKYLEDLVVRIDAPQLSRLYITFFKQIAYDTPQLAQFICRTPRLKTLEKAYVTINSHEVGIYLSSQTSGDRELGDQFGFSTLKNTPWLELLHRFTAVKDLYLSKEFALSIVPALQELVGERTTEVLPTLQNIFLEGFQSSGLIYEGIGQFVAARQVTTRRLAGASGDERSVEVEPSESPEAVPKPLARVRPDRELPSLDVIQQQATFAEHEDMPALIHQQFLPHKSEQMVIANEYILGLFAKAYVELIQRKEREPRHPSREERVGLMVCAQWSGANDVEDLISHQGRLSSTAAMAKGVTEVQFPKTKSIANYVLSVVTFPNNAGCCAAYICSYKTKNVTLAKCPLRVRDYLTNDELEG</sequence>
<proteinExistence type="predicted"/>
<organism evidence="3 4">
    <name type="scientific">Russula ochroleuca</name>
    <dbReference type="NCBI Taxonomy" id="152965"/>
    <lineage>
        <taxon>Eukaryota</taxon>
        <taxon>Fungi</taxon>
        <taxon>Dikarya</taxon>
        <taxon>Basidiomycota</taxon>
        <taxon>Agaricomycotina</taxon>
        <taxon>Agaricomycetes</taxon>
        <taxon>Russulales</taxon>
        <taxon>Russulaceae</taxon>
        <taxon>Russula</taxon>
    </lineage>
</organism>
<dbReference type="GO" id="GO:0019752">
    <property type="term" value="P:carboxylic acid metabolic process"/>
    <property type="evidence" value="ECO:0007669"/>
    <property type="project" value="InterPro"/>
</dbReference>
<accession>A0A9P5K0Z9</accession>
<dbReference type="Pfam" id="PF00463">
    <property type="entry name" value="ICL"/>
    <property type="match status" value="1"/>
</dbReference>
<dbReference type="InterPro" id="IPR032675">
    <property type="entry name" value="LRR_dom_sf"/>
</dbReference>
<reference evidence="3" key="2">
    <citation type="journal article" date="2020" name="Nat. Commun.">
        <title>Large-scale genome sequencing of mycorrhizal fungi provides insights into the early evolution of symbiotic traits.</title>
        <authorList>
            <person name="Miyauchi S."/>
            <person name="Kiss E."/>
            <person name="Kuo A."/>
            <person name="Drula E."/>
            <person name="Kohler A."/>
            <person name="Sanchez-Garcia M."/>
            <person name="Morin E."/>
            <person name="Andreopoulos B."/>
            <person name="Barry K.W."/>
            <person name="Bonito G."/>
            <person name="Buee M."/>
            <person name="Carver A."/>
            <person name="Chen C."/>
            <person name="Cichocki N."/>
            <person name="Clum A."/>
            <person name="Culley D."/>
            <person name="Crous P.W."/>
            <person name="Fauchery L."/>
            <person name="Girlanda M."/>
            <person name="Hayes R.D."/>
            <person name="Keri Z."/>
            <person name="LaButti K."/>
            <person name="Lipzen A."/>
            <person name="Lombard V."/>
            <person name="Magnuson J."/>
            <person name="Maillard F."/>
            <person name="Murat C."/>
            <person name="Nolan M."/>
            <person name="Ohm R.A."/>
            <person name="Pangilinan J."/>
            <person name="Pereira M.F."/>
            <person name="Perotto S."/>
            <person name="Peter M."/>
            <person name="Pfister S."/>
            <person name="Riley R."/>
            <person name="Sitrit Y."/>
            <person name="Stielow J.B."/>
            <person name="Szollosi G."/>
            <person name="Zifcakova L."/>
            <person name="Stursova M."/>
            <person name="Spatafora J.W."/>
            <person name="Tedersoo L."/>
            <person name="Vaario L.M."/>
            <person name="Yamada A."/>
            <person name="Yan M."/>
            <person name="Wang P."/>
            <person name="Xu J."/>
            <person name="Bruns T."/>
            <person name="Baldrian P."/>
            <person name="Vilgalys R."/>
            <person name="Dunand C."/>
            <person name="Henrissat B."/>
            <person name="Grigoriev I.V."/>
            <person name="Hibbett D."/>
            <person name="Nagy L.G."/>
            <person name="Martin F.M."/>
        </authorList>
    </citation>
    <scope>NUCLEOTIDE SEQUENCE</scope>
    <source>
        <strain evidence="3">Prilba</strain>
    </source>
</reference>
<keyword evidence="4" id="KW-1185">Reference proteome</keyword>
<gene>
    <name evidence="3" type="ORF">DFH94DRAFT_846875</name>
</gene>
<dbReference type="Gene3D" id="3.80.10.10">
    <property type="entry name" value="Ribonuclease Inhibitor"/>
    <property type="match status" value="1"/>
</dbReference>
<name>A0A9P5K0Z9_9AGAM</name>
<reference evidence="3" key="1">
    <citation type="submission" date="2019-10" db="EMBL/GenBank/DDBJ databases">
        <authorList>
            <consortium name="DOE Joint Genome Institute"/>
            <person name="Kuo A."/>
            <person name="Miyauchi S."/>
            <person name="Kiss E."/>
            <person name="Drula E."/>
            <person name="Kohler A."/>
            <person name="Sanchez-Garcia M."/>
            <person name="Andreopoulos B."/>
            <person name="Barry K.W."/>
            <person name="Bonito G."/>
            <person name="Buee M."/>
            <person name="Carver A."/>
            <person name="Chen C."/>
            <person name="Cichocki N."/>
            <person name="Clum A."/>
            <person name="Culley D."/>
            <person name="Crous P.W."/>
            <person name="Fauchery L."/>
            <person name="Girlanda M."/>
            <person name="Hayes R."/>
            <person name="Keri Z."/>
            <person name="LaButti K."/>
            <person name="Lipzen A."/>
            <person name="Lombard V."/>
            <person name="Magnuson J."/>
            <person name="Maillard F."/>
            <person name="Morin E."/>
            <person name="Murat C."/>
            <person name="Nolan M."/>
            <person name="Ohm R."/>
            <person name="Pangilinan J."/>
            <person name="Pereira M."/>
            <person name="Perotto S."/>
            <person name="Peter M."/>
            <person name="Riley R."/>
            <person name="Sitrit Y."/>
            <person name="Stielow B."/>
            <person name="Szollosi G."/>
            <person name="Zifcakova L."/>
            <person name="Stursova M."/>
            <person name="Spatafora J.W."/>
            <person name="Tedersoo L."/>
            <person name="Vaario L.-M."/>
            <person name="Yamada A."/>
            <person name="Yan M."/>
            <person name="Wang P."/>
            <person name="Xu J."/>
            <person name="Bruns T."/>
            <person name="Baldrian P."/>
            <person name="Vilgalys R."/>
            <person name="Henrissat B."/>
            <person name="Grigoriev I.V."/>
            <person name="Hibbett D."/>
            <person name="Nagy L.G."/>
            <person name="Martin F.M."/>
        </authorList>
    </citation>
    <scope>NUCLEOTIDE SEQUENCE</scope>
    <source>
        <strain evidence="3">Prilba</strain>
    </source>
</reference>
<evidence type="ECO:0000313" key="3">
    <source>
        <dbReference type="EMBL" id="KAF8473655.1"/>
    </source>
</evidence>
<dbReference type="InterPro" id="IPR006254">
    <property type="entry name" value="Isocitrate_lyase"/>
</dbReference>